<dbReference type="EMBL" id="BAAAZA010000034">
    <property type="protein sequence ID" value="GAA3895471.1"/>
    <property type="molecule type" value="Genomic_DNA"/>
</dbReference>
<evidence type="ECO:0000256" key="1">
    <source>
        <dbReference type="SAM" id="MobiDB-lite"/>
    </source>
</evidence>
<dbReference type="PANTHER" id="PTHR36933:SF1">
    <property type="entry name" value="SLL0788 PROTEIN"/>
    <property type="match status" value="1"/>
</dbReference>
<proteinExistence type="predicted"/>
<evidence type="ECO:0000313" key="4">
    <source>
        <dbReference type="EMBL" id="GAA3895471.1"/>
    </source>
</evidence>
<dbReference type="InterPro" id="IPR005183">
    <property type="entry name" value="DUF305_CopM-like"/>
</dbReference>
<feature type="domain" description="DUF305" evidence="3">
    <location>
        <begin position="56"/>
        <end position="124"/>
    </location>
</feature>
<keyword evidence="2" id="KW-0732">Signal</keyword>
<comment type="caution">
    <text evidence="4">The sequence shown here is derived from an EMBL/GenBank/DDBJ whole genome shotgun (WGS) entry which is preliminary data.</text>
</comment>
<dbReference type="InterPro" id="IPR012347">
    <property type="entry name" value="Ferritin-like"/>
</dbReference>
<name>A0ABP7L720_9ACTN</name>
<reference evidence="5" key="1">
    <citation type="journal article" date="2019" name="Int. J. Syst. Evol. Microbiol.">
        <title>The Global Catalogue of Microorganisms (GCM) 10K type strain sequencing project: providing services to taxonomists for standard genome sequencing and annotation.</title>
        <authorList>
            <consortium name="The Broad Institute Genomics Platform"/>
            <consortium name="The Broad Institute Genome Sequencing Center for Infectious Disease"/>
            <person name="Wu L."/>
            <person name="Ma J."/>
        </authorList>
    </citation>
    <scope>NUCLEOTIDE SEQUENCE [LARGE SCALE GENOMIC DNA]</scope>
    <source>
        <strain evidence="5">JCM 16578</strain>
    </source>
</reference>
<feature type="chain" id="PRO_5046335836" description="DUF305 domain-containing protein" evidence="2">
    <location>
        <begin position="31"/>
        <end position="237"/>
    </location>
</feature>
<dbReference type="Gene3D" id="1.20.1260.10">
    <property type="match status" value="1"/>
</dbReference>
<protein>
    <recommendedName>
        <fullName evidence="3">DUF305 domain-containing protein</fullName>
    </recommendedName>
</protein>
<dbReference type="Proteomes" id="UP001501563">
    <property type="component" value="Unassembled WGS sequence"/>
</dbReference>
<dbReference type="PANTHER" id="PTHR36933">
    <property type="entry name" value="SLL0788 PROTEIN"/>
    <property type="match status" value="1"/>
</dbReference>
<evidence type="ECO:0000259" key="3">
    <source>
        <dbReference type="Pfam" id="PF03713"/>
    </source>
</evidence>
<accession>A0ABP7L720</accession>
<keyword evidence="5" id="KW-1185">Reference proteome</keyword>
<dbReference type="Pfam" id="PF03713">
    <property type="entry name" value="DUF305"/>
    <property type="match status" value="1"/>
</dbReference>
<evidence type="ECO:0000256" key="2">
    <source>
        <dbReference type="SAM" id="SignalP"/>
    </source>
</evidence>
<evidence type="ECO:0000313" key="5">
    <source>
        <dbReference type="Proteomes" id="UP001501563"/>
    </source>
</evidence>
<feature type="signal peptide" evidence="2">
    <location>
        <begin position="1"/>
        <end position="30"/>
    </location>
</feature>
<sequence>MLSPVRRAMAAVLVPAGLAAALLPASPALAATHRSVLSAGATTEKDQDETLLLQSARAYATALGNLPGPALEQAFLTGMIPHHAAAVAMARQELARGSRPELKAMARNIISTQSKEISRMTGWLHTWYALTPESARVRVPHTVQQLGTPITTWMDTTTAQLSTVPPGARFDQAFSGHDPPPRDGRHRFHGRSGPRDARSAHHPGPAGRRCPERSGRADAHLVARLVPELTQVPSCRR</sequence>
<organism evidence="4 5">
    <name type="scientific">Streptomyces lannensis</name>
    <dbReference type="NCBI Taxonomy" id="766498"/>
    <lineage>
        <taxon>Bacteria</taxon>
        <taxon>Bacillati</taxon>
        <taxon>Actinomycetota</taxon>
        <taxon>Actinomycetes</taxon>
        <taxon>Kitasatosporales</taxon>
        <taxon>Streptomycetaceae</taxon>
        <taxon>Streptomyces</taxon>
    </lineage>
</organism>
<gene>
    <name evidence="4" type="ORF">GCM10022207_74570</name>
</gene>
<feature type="region of interest" description="Disordered" evidence="1">
    <location>
        <begin position="171"/>
        <end position="215"/>
    </location>
</feature>